<feature type="compositionally biased region" description="Acidic residues" evidence="1">
    <location>
        <begin position="211"/>
        <end position="223"/>
    </location>
</feature>
<dbReference type="OrthoDB" id="539166at2759"/>
<evidence type="ECO:0000313" key="4">
    <source>
        <dbReference type="Proteomes" id="UP000612055"/>
    </source>
</evidence>
<proteinExistence type="predicted"/>
<feature type="compositionally biased region" description="Pro residues" evidence="1">
    <location>
        <begin position="716"/>
        <end position="745"/>
    </location>
</feature>
<name>A0A835Y8W5_9CHLO</name>
<keyword evidence="2" id="KW-0812">Transmembrane</keyword>
<dbReference type="EMBL" id="JAEHOE010000030">
    <property type="protein sequence ID" value="KAG2494555.1"/>
    <property type="molecule type" value="Genomic_DNA"/>
</dbReference>
<keyword evidence="2" id="KW-1133">Transmembrane helix</keyword>
<feature type="region of interest" description="Disordered" evidence="1">
    <location>
        <begin position="134"/>
        <end position="153"/>
    </location>
</feature>
<organism evidence="3 4">
    <name type="scientific">Edaphochlamys debaryana</name>
    <dbReference type="NCBI Taxonomy" id="47281"/>
    <lineage>
        <taxon>Eukaryota</taxon>
        <taxon>Viridiplantae</taxon>
        <taxon>Chlorophyta</taxon>
        <taxon>core chlorophytes</taxon>
        <taxon>Chlorophyceae</taxon>
        <taxon>CS clade</taxon>
        <taxon>Chlamydomonadales</taxon>
        <taxon>Chlamydomonadales incertae sedis</taxon>
        <taxon>Edaphochlamys</taxon>
    </lineage>
</organism>
<dbReference type="AlphaFoldDB" id="A0A835Y8W5"/>
<comment type="caution">
    <text evidence="3">The sequence shown here is derived from an EMBL/GenBank/DDBJ whole genome shotgun (WGS) entry which is preliminary data.</text>
</comment>
<feature type="compositionally biased region" description="Pro residues" evidence="1">
    <location>
        <begin position="623"/>
        <end position="634"/>
    </location>
</feature>
<evidence type="ECO:0000256" key="1">
    <source>
        <dbReference type="SAM" id="MobiDB-lite"/>
    </source>
</evidence>
<feature type="region of interest" description="Disordered" evidence="1">
    <location>
        <begin position="861"/>
        <end position="913"/>
    </location>
</feature>
<feature type="region of interest" description="Disordered" evidence="1">
    <location>
        <begin position="609"/>
        <end position="639"/>
    </location>
</feature>
<feature type="region of interest" description="Disordered" evidence="1">
    <location>
        <begin position="708"/>
        <end position="773"/>
    </location>
</feature>
<sequence>MGTNLTANPLYQAALLAAAALGNMALAAPGVLTWYSTRWDAVVRPLLGTVLCSSQPLPPDAADAAVMLLHNLVVPPYKTLMQGPLWTRVSDTLEEQQSTFDLEEDQFLDRDAVTRAVTQYQGMVQLVGLFKSSSASSSSDPFSGDGWTTTTSWGSRRRSLSALVAGLMPVPRNRVADLAVAFDTVLRPLRALSRAAGKWQRRRLGSTADPDAPDPDQDGDGDADLASQLSDLLSSLTGAPSASDDDSDDDYGFTLVTDDAWTTDAWTDPASISAVLDVARSALNAALGNVSQYAYNGGALPAAPGPALAAFNASPMAMTPGEEASFRAMLASLDQLQAAVLAFAAAYSSWPDPPPAGWAPAPLAPPGPVLPFPVPASVLAPPSQAAAAAANQCATNPAADVTGYGAMFTAPTASSPYRDPLLALLPSAGRALRALPTVAGWWAGVWDNYLRPVMVAGNCQPVSSAAVSDAQADAFLAALRLHGWPVLQRLARTNAGAVGVGLVLKHHALTQLSVPHALNAYLTRDNLRAAVQLAAAHSQSAALFSSDLTGSPAKQTAIAILHAVLRGGEDFLLEAISPPFLRQDIALDTLVALQAAALVPLLQAVPSPAPARPSTAASLQGAPLPPSPSPPPSPRAATSPLDQYTLSLRQMDAQQAADFQTFAESVGDLVVQGSYALALAGFPASDPLPGALPRDSGRDGLHLFATDGALHLSSRPPRPPSPPPLPPRRPARPPRSPSKSPPPPWYNDFPWTTDDTSSSAPSPSWTPPPKSGPSVDAVAGIILAVLVGLCLVWGLASWQRERITRLLRGGSKGPVPAVGGAMGGGAAGVGMGAAGDVEVGAGGKGGVVKGWREEEDVERARLVADSASSGSVETEAGKEGVSDVEVAAGEKRERVEDDEASERAPLVAVSLER</sequence>
<dbReference type="Proteomes" id="UP000612055">
    <property type="component" value="Unassembled WGS sequence"/>
</dbReference>
<evidence type="ECO:0000256" key="2">
    <source>
        <dbReference type="SAM" id="Phobius"/>
    </source>
</evidence>
<keyword evidence="4" id="KW-1185">Reference proteome</keyword>
<feature type="compositionally biased region" description="Low complexity" evidence="1">
    <location>
        <begin position="750"/>
        <end position="763"/>
    </location>
</feature>
<accession>A0A835Y8W5</accession>
<evidence type="ECO:0000313" key="3">
    <source>
        <dbReference type="EMBL" id="KAG2494555.1"/>
    </source>
</evidence>
<keyword evidence="2" id="KW-0472">Membrane</keyword>
<protein>
    <submittedName>
        <fullName evidence="3">Uncharacterized protein</fullName>
    </submittedName>
</protein>
<reference evidence="3" key="1">
    <citation type="journal article" date="2020" name="bioRxiv">
        <title>Comparative genomics of Chlamydomonas.</title>
        <authorList>
            <person name="Craig R.J."/>
            <person name="Hasan A.R."/>
            <person name="Ness R.W."/>
            <person name="Keightley P.D."/>
        </authorList>
    </citation>
    <scope>NUCLEOTIDE SEQUENCE</scope>
    <source>
        <strain evidence="3">CCAP 11/70</strain>
    </source>
</reference>
<feature type="transmembrane region" description="Helical" evidence="2">
    <location>
        <begin position="777"/>
        <end position="798"/>
    </location>
</feature>
<feature type="region of interest" description="Disordered" evidence="1">
    <location>
        <begin position="200"/>
        <end position="225"/>
    </location>
</feature>
<gene>
    <name evidence="3" type="ORF">HYH03_007322</name>
</gene>
<feature type="compositionally biased region" description="Low complexity" evidence="1">
    <location>
        <begin position="609"/>
        <end position="622"/>
    </location>
</feature>